<evidence type="ECO:0000256" key="6">
    <source>
        <dbReference type="ARBA" id="ARBA00022989"/>
    </source>
</evidence>
<evidence type="ECO:0000256" key="2">
    <source>
        <dbReference type="ARBA" id="ARBA00008335"/>
    </source>
</evidence>
<dbReference type="InterPro" id="IPR020846">
    <property type="entry name" value="MFS_dom"/>
</dbReference>
<protein>
    <submittedName>
        <fullName evidence="10">MFS transporter</fullName>
    </submittedName>
</protein>
<keyword evidence="4" id="KW-1003">Cell membrane</keyword>
<evidence type="ECO:0000313" key="11">
    <source>
        <dbReference type="Proteomes" id="UP000319498"/>
    </source>
</evidence>
<name>A0ABQ0T7Y1_9BACL</name>
<dbReference type="CDD" id="cd17324">
    <property type="entry name" value="MFS_NepI_like"/>
    <property type="match status" value="1"/>
</dbReference>
<accession>A0ABQ0T7Y1</accession>
<dbReference type="SUPFAM" id="SSF103473">
    <property type="entry name" value="MFS general substrate transporter"/>
    <property type="match status" value="1"/>
</dbReference>
<feature type="transmembrane region" description="Helical" evidence="8">
    <location>
        <begin position="345"/>
        <end position="366"/>
    </location>
</feature>
<dbReference type="Gene3D" id="1.20.1250.20">
    <property type="entry name" value="MFS general substrate transporter like domains"/>
    <property type="match status" value="1"/>
</dbReference>
<feature type="domain" description="Major facilitator superfamily (MFS) profile" evidence="9">
    <location>
        <begin position="19"/>
        <end position="398"/>
    </location>
</feature>
<evidence type="ECO:0000256" key="8">
    <source>
        <dbReference type="SAM" id="Phobius"/>
    </source>
</evidence>
<comment type="caution">
    <text evidence="10">The sequence shown here is derived from an EMBL/GenBank/DDBJ whole genome shotgun (WGS) entry which is preliminary data.</text>
</comment>
<organism evidence="10 11">
    <name type="scientific">Brevibacillus formosus</name>
    <dbReference type="NCBI Taxonomy" id="54913"/>
    <lineage>
        <taxon>Bacteria</taxon>
        <taxon>Bacillati</taxon>
        <taxon>Bacillota</taxon>
        <taxon>Bacilli</taxon>
        <taxon>Bacillales</taxon>
        <taxon>Paenibacillaceae</taxon>
        <taxon>Brevibacillus</taxon>
    </lineage>
</organism>
<feature type="transmembrane region" description="Helical" evidence="8">
    <location>
        <begin position="259"/>
        <end position="280"/>
    </location>
</feature>
<feature type="transmembrane region" description="Helical" evidence="8">
    <location>
        <begin position="372"/>
        <end position="393"/>
    </location>
</feature>
<dbReference type="EMBL" id="BJOL01000020">
    <property type="protein sequence ID" value="GED59431.1"/>
    <property type="molecule type" value="Genomic_DNA"/>
</dbReference>
<dbReference type="Proteomes" id="UP000319498">
    <property type="component" value="Unassembled WGS sequence"/>
</dbReference>
<evidence type="ECO:0000256" key="7">
    <source>
        <dbReference type="ARBA" id="ARBA00023136"/>
    </source>
</evidence>
<feature type="transmembrane region" description="Helical" evidence="8">
    <location>
        <begin position="318"/>
        <end position="338"/>
    </location>
</feature>
<dbReference type="InterPro" id="IPR036259">
    <property type="entry name" value="MFS_trans_sf"/>
</dbReference>
<feature type="transmembrane region" description="Helical" evidence="8">
    <location>
        <begin position="85"/>
        <end position="104"/>
    </location>
</feature>
<evidence type="ECO:0000313" key="10">
    <source>
        <dbReference type="EMBL" id="GED59431.1"/>
    </source>
</evidence>
<evidence type="ECO:0000256" key="4">
    <source>
        <dbReference type="ARBA" id="ARBA00022475"/>
    </source>
</evidence>
<dbReference type="Pfam" id="PF07690">
    <property type="entry name" value="MFS_1"/>
    <property type="match status" value="1"/>
</dbReference>
<feature type="transmembrane region" description="Helical" evidence="8">
    <location>
        <begin position="143"/>
        <end position="161"/>
    </location>
</feature>
<keyword evidence="11" id="KW-1185">Reference proteome</keyword>
<evidence type="ECO:0000256" key="3">
    <source>
        <dbReference type="ARBA" id="ARBA00022448"/>
    </source>
</evidence>
<keyword evidence="5 8" id="KW-0812">Transmembrane</keyword>
<comment type="similarity">
    <text evidence="2">Belongs to the major facilitator superfamily.</text>
</comment>
<keyword evidence="7 8" id="KW-0472">Membrane</keyword>
<evidence type="ECO:0000256" key="5">
    <source>
        <dbReference type="ARBA" id="ARBA00022692"/>
    </source>
</evidence>
<sequence>MSEMARRPTFIAEGKYFVMTAILSWCGLAVVSSMYVTIPMVTAFVREFQVSPAQAAWSGSAFSLAYAISFLLFASLSDRYGRKQVMFWGLVALSVITPLLGIASSFPLFIALRTIQGIAAATFAPAALSYIVEMYPAENRVTAIGFVSTGFLLAGIAGQVLSDIVSQNFGWPFVFYFLGGIYLLSVGLLGGSIPKGGTQHQNINVLDPFKQMGTLLFHKSLLFCFLIAFTLLLTFVGMYTTLGSYLSQAPFLLHSNQILLIRAAGIVGMLLSPFAGSLVARFGIMNVLKAGLLLAMLGLGILGISSALPILVLTSVLFVAGISITVPVLISLIGTLAGQFRGAAVSLYTFILFLGATLGPIVSLLLLKTGSYILTFEGLAALLSTAFLCSFLVQKRIVGEG</sequence>
<proteinExistence type="inferred from homology"/>
<evidence type="ECO:0000256" key="1">
    <source>
        <dbReference type="ARBA" id="ARBA00004651"/>
    </source>
</evidence>
<dbReference type="PANTHER" id="PTHR43271">
    <property type="entry name" value="BLL2771 PROTEIN"/>
    <property type="match status" value="1"/>
</dbReference>
<feature type="transmembrane region" description="Helical" evidence="8">
    <location>
        <begin position="16"/>
        <end position="35"/>
    </location>
</feature>
<keyword evidence="6 8" id="KW-1133">Transmembrane helix</keyword>
<dbReference type="PANTHER" id="PTHR43271:SF2">
    <property type="entry name" value="BLL2771 PROTEIN"/>
    <property type="match status" value="1"/>
</dbReference>
<feature type="transmembrane region" description="Helical" evidence="8">
    <location>
        <begin position="173"/>
        <end position="193"/>
    </location>
</feature>
<keyword evidence="3" id="KW-0813">Transport</keyword>
<evidence type="ECO:0000259" key="9">
    <source>
        <dbReference type="PROSITE" id="PS50850"/>
    </source>
</evidence>
<gene>
    <name evidence="10" type="ORF">BFO01nite_35630</name>
</gene>
<feature type="transmembrane region" description="Helical" evidence="8">
    <location>
        <begin position="292"/>
        <end position="312"/>
    </location>
</feature>
<feature type="transmembrane region" description="Helical" evidence="8">
    <location>
        <begin position="110"/>
        <end position="131"/>
    </location>
</feature>
<dbReference type="PROSITE" id="PS50850">
    <property type="entry name" value="MFS"/>
    <property type="match status" value="1"/>
</dbReference>
<feature type="transmembrane region" description="Helical" evidence="8">
    <location>
        <begin position="55"/>
        <end position="73"/>
    </location>
</feature>
<reference evidence="10 11" key="1">
    <citation type="submission" date="2019-06" db="EMBL/GenBank/DDBJ databases">
        <title>Whole genome shotgun sequence of Brevibacillus formosus NBRC 15716.</title>
        <authorList>
            <person name="Hosoyama A."/>
            <person name="Uohara A."/>
            <person name="Ohji S."/>
            <person name="Ichikawa N."/>
        </authorList>
    </citation>
    <scope>NUCLEOTIDE SEQUENCE [LARGE SCALE GENOMIC DNA]</scope>
    <source>
        <strain evidence="10 11">NBRC 15716</strain>
    </source>
</reference>
<comment type="subcellular location">
    <subcellularLocation>
        <location evidence="1">Cell membrane</location>
        <topology evidence="1">Multi-pass membrane protein</topology>
    </subcellularLocation>
</comment>
<dbReference type="InterPro" id="IPR011701">
    <property type="entry name" value="MFS"/>
</dbReference>
<feature type="transmembrane region" description="Helical" evidence="8">
    <location>
        <begin position="220"/>
        <end position="239"/>
    </location>
</feature>